<evidence type="ECO:0000259" key="13">
    <source>
        <dbReference type="Pfam" id="PF03443"/>
    </source>
</evidence>
<evidence type="ECO:0000256" key="4">
    <source>
        <dbReference type="ARBA" id="ARBA00023001"/>
    </source>
</evidence>
<sequence length="328" mass="35808">MHLSAIFLASFLQGSAHAHTFIWGVFVNGVDQGTFKGIRIPAYNGAPGGGGYNNSPVKNLTSIDMRCNVMGDIQAPDTIKVAPGDNLTFDWHHDYRNLTDDIIADSHHGPSLIYLSPDPPTENSFVKIWHEGLYQEGLPAGKWSTTSNMRAKNGRMNMRIPAGLKAGKYLIRAEMIGLHEGEVSFLKNPIRGAQFYPDCVQVEVVGDGDVELPKGVSFPGAYSYEDPGVVYDVYCSKEQATRTYKCTTTYPIPGPTVWSGAWAETTSVPTSGIVGPTTATPWSTWIKNSVVTSATFTDKKSITVLGTSTYKAKWSATYQTPTPATKRW</sequence>
<dbReference type="GO" id="GO:0005576">
    <property type="term" value="C:extracellular region"/>
    <property type="evidence" value="ECO:0007669"/>
    <property type="project" value="UniProtKB-SubCell"/>
</dbReference>
<evidence type="ECO:0000256" key="12">
    <source>
        <dbReference type="SAM" id="SignalP"/>
    </source>
</evidence>
<keyword evidence="14" id="KW-0560">Oxidoreductase</keyword>
<accession>A0A6A5WNU1</accession>
<evidence type="ECO:0000256" key="3">
    <source>
        <dbReference type="ARBA" id="ARBA00022525"/>
    </source>
</evidence>
<comment type="subcellular location">
    <subcellularLocation>
        <location evidence="2 11">Secreted</location>
    </subcellularLocation>
</comment>
<comment type="function">
    <text evidence="11">Lytic polysaccharide monooxygenase (LMPO) that depolymerizes crystalline and amorphous polysaccharides via the oxidation of scissile alpha- or beta-(1-4)-glycosidic bonds, yielding C1 and/or C4 oxidation products. Catalysis by LPMOs requires the reduction of the active-site copper from Cu(II) to Cu(I) by a reducing agent and H(2)O(2) or O(2) as a cosubstrate.</text>
</comment>
<evidence type="ECO:0000313" key="14">
    <source>
        <dbReference type="EMBL" id="KAF2002688.1"/>
    </source>
</evidence>
<organism evidence="14 15">
    <name type="scientific">Amniculicola lignicola CBS 123094</name>
    <dbReference type="NCBI Taxonomy" id="1392246"/>
    <lineage>
        <taxon>Eukaryota</taxon>
        <taxon>Fungi</taxon>
        <taxon>Dikarya</taxon>
        <taxon>Ascomycota</taxon>
        <taxon>Pezizomycotina</taxon>
        <taxon>Dothideomycetes</taxon>
        <taxon>Pleosporomycetidae</taxon>
        <taxon>Pleosporales</taxon>
        <taxon>Amniculicolaceae</taxon>
        <taxon>Amniculicola</taxon>
    </lineage>
</organism>
<keyword evidence="12" id="KW-0732">Signal</keyword>
<protein>
    <recommendedName>
        <fullName evidence="11">AA9 family lytic polysaccharide monooxygenase</fullName>
        <ecNumber evidence="11">1.14.99.56</ecNumber>
    </recommendedName>
    <alternativeName>
        <fullName evidence="11">Endo-beta-1,4-glucanase</fullName>
    </alternativeName>
    <alternativeName>
        <fullName evidence="11">Glycosyl hydrolase 61 family protein</fullName>
    </alternativeName>
</protein>
<feature type="signal peptide" evidence="12">
    <location>
        <begin position="1"/>
        <end position="18"/>
    </location>
</feature>
<evidence type="ECO:0000256" key="8">
    <source>
        <dbReference type="ARBA" id="ARBA00023326"/>
    </source>
</evidence>
<evidence type="ECO:0000256" key="10">
    <source>
        <dbReference type="ARBA" id="ARBA00045077"/>
    </source>
</evidence>
<keyword evidence="6 11" id="KW-1015">Disulfide bond</keyword>
<dbReference type="Proteomes" id="UP000799779">
    <property type="component" value="Unassembled WGS sequence"/>
</dbReference>
<dbReference type="PANTHER" id="PTHR33353:SF17">
    <property type="entry name" value="ENDO-BETA-1,4-GLUCANASE D"/>
    <property type="match status" value="1"/>
</dbReference>
<evidence type="ECO:0000256" key="1">
    <source>
        <dbReference type="ARBA" id="ARBA00001973"/>
    </source>
</evidence>
<dbReference type="PANTHER" id="PTHR33353">
    <property type="entry name" value="PUTATIVE (AFU_ORTHOLOGUE AFUA_1G12560)-RELATED"/>
    <property type="match status" value="1"/>
</dbReference>
<dbReference type="OrthoDB" id="2525337at2759"/>
<evidence type="ECO:0000256" key="2">
    <source>
        <dbReference type="ARBA" id="ARBA00004613"/>
    </source>
</evidence>
<dbReference type="EC" id="1.14.99.56" evidence="11"/>
<gene>
    <name evidence="14" type="ORF">P154DRAFT_593794</name>
</gene>
<dbReference type="Gene3D" id="2.70.50.70">
    <property type="match status" value="1"/>
</dbReference>
<dbReference type="GO" id="GO:0030248">
    <property type="term" value="F:cellulose binding"/>
    <property type="evidence" value="ECO:0007669"/>
    <property type="project" value="UniProtKB-UniRule"/>
</dbReference>
<comment type="domain">
    <text evidence="11">Has a modular structure: an endo-beta-1,4-glucanase catalytic module at the N-terminus, a linker rich in serines and threonines, and a C-terminal carbohydrate-binding module (CBM).</text>
</comment>
<reference evidence="14" key="1">
    <citation type="journal article" date="2020" name="Stud. Mycol.">
        <title>101 Dothideomycetes genomes: a test case for predicting lifestyles and emergence of pathogens.</title>
        <authorList>
            <person name="Haridas S."/>
            <person name="Albert R."/>
            <person name="Binder M."/>
            <person name="Bloem J."/>
            <person name="Labutti K."/>
            <person name="Salamov A."/>
            <person name="Andreopoulos B."/>
            <person name="Baker S."/>
            <person name="Barry K."/>
            <person name="Bills G."/>
            <person name="Bluhm B."/>
            <person name="Cannon C."/>
            <person name="Castanera R."/>
            <person name="Culley D."/>
            <person name="Daum C."/>
            <person name="Ezra D."/>
            <person name="Gonzalez J."/>
            <person name="Henrissat B."/>
            <person name="Kuo A."/>
            <person name="Liang C."/>
            <person name="Lipzen A."/>
            <person name="Lutzoni F."/>
            <person name="Magnuson J."/>
            <person name="Mondo S."/>
            <person name="Nolan M."/>
            <person name="Ohm R."/>
            <person name="Pangilinan J."/>
            <person name="Park H.-J."/>
            <person name="Ramirez L."/>
            <person name="Alfaro M."/>
            <person name="Sun H."/>
            <person name="Tritt A."/>
            <person name="Yoshinaga Y."/>
            <person name="Zwiers L.-H."/>
            <person name="Turgeon B."/>
            <person name="Goodwin S."/>
            <person name="Spatafora J."/>
            <person name="Crous P."/>
            <person name="Grigoriev I."/>
        </authorList>
    </citation>
    <scope>NUCLEOTIDE SEQUENCE</scope>
    <source>
        <strain evidence="14">CBS 123094</strain>
    </source>
</reference>
<keyword evidence="3 11" id="KW-0964">Secreted</keyword>
<evidence type="ECO:0000256" key="7">
    <source>
        <dbReference type="ARBA" id="ARBA00023277"/>
    </source>
</evidence>
<dbReference type="InterPro" id="IPR005103">
    <property type="entry name" value="AA9_LPMO"/>
</dbReference>
<keyword evidence="14" id="KW-0503">Monooxygenase</keyword>
<proteinExistence type="inferred from homology"/>
<comment type="catalytic activity">
    <reaction evidence="10 11">
        <text>[(1-&gt;4)-beta-D-glucosyl]n+m + reduced acceptor + O2 = 4-dehydro-beta-D-glucosyl-[(1-&gt;4)-beta-D-glucosyl]n-1 + [(1-&gt;4)-beta-D-glucosyl]m + acceptor + H2O.</text>
        <dbReference type="EC" id="1.14.99.56"/>
    </reaction>
</comment>
<comment type="cofactor">
    <cofactor evidence="1">
        <name>Cu(2+)</name>
        <dbReference type="ChEBI" id="CHEBI:29036"/>
    </cofactor>
</comment>
<dbReference type="CDD" id="cd21175">
    <property type="entry name" value="LPMO_AA9"/>
    <property type="match status" value="1"/>
</dbReference>
<dbReference type="GO" id="GO:0004497">
    <property type="term" value="F:monooxygenase activity"/>
    <property type="evidence" value="ECO:0007669"/>
    <property type="project" value="UniProtKB-KW"/>
</dbReference>
<evidence type="ECO:0000256" key="5">
    <source>
        <dbReference type="ARBA" id="ARBA00023008"/>
    </source>
</evidence>
<keyword evidence="15" id="KW-1185">Reference proteome</keyword>
<keyword evidence="5" id="KW-0186">Copper</keyword>
<comment type="similarity">
    <text evidence="9">Belongs to the polysaccharide monooxygenase AA9 family.</text>
</comment>
<name>A0A6A5WNU1_9PLEO</name>
<dbReference type="Pfam" id="PF03443">
    <property type="entry name" value="AA9"/>
    <property type="match status" value="1"/>
</dbReference>
<evidence type="ECO:0000256" key="11">
    <source>
        <dbReference type="RuleBase" id="RU368122"/>
    </source>
</evidence>
<keyword evidence="7 11" id="KW-0119">Carbohydrate metabolism</keyword>
<evidence type="ECO:0000256" key="9">
    <source>
        <dbReference type="ARBA" id="ARBA00044502"/>
    </source>
</evidence>
<evidence type="ECO:0000256" key="6">
    <source>
        <dbReference type="ARBA" id="ARBA00023157"/>
    </source>
</evidence>
<feature type="chain" id="PRO_5025434982" description="AA9 family lytic polysaccharide monooxygenase" evidence="12">
    <location>
        <begin position="19"/>
        <end position="328"/>
    </location>
</feature>
<keyword evidence="4 11" id="KW-0136">Cellulose degradation</keyword>
<evidence type="ECO:0000313" key="15">
    <source>
        <dbReference type="Proteomes" id="UP000799779"/>
    </source>
</evidence>
<dbReference type="EMBL" id="ML977576">
    <property type="protein sequence ID" value="KAF2002688.1"/>
    <property type="molecule type" value="Genomic_DNA"/>
</dbReference>
<dbReference type="GO" id="GO:0008810">
    <property type="term" value="F:cellulase activity"/>
    <property type="evidence" value="ECO:0007669"/>
    <property type="project" value="UniProtKB-UniRule"/>
</dbReference>
<dbReference type="InterPro" id="IPR049892">
    <property type="entry name" value="AA9"/>
</dbReference>
<keyword evidence="8 11" id="KW-0624">Polysaccharide degradation</keyword>
<dbReference type="GO" id="GO:0030245">
    <property type="term" value="P:cellulose catabolic process"/>
    <property type="evidence" value="ECO:0007669"/>
    <property type="project" value="UniProtKB-UniRule"/>
</dbReference>
<feature type="domain" description="Auxiliary Activity family 9 catalytic" evidence="13">
    <location>
        <begin position="19"/>
        <end position="238"/>
    </location>
</feature>
<dbReference type="AlphaFoldDB" id="A0A6A5WNU1"/>